<sequence length="48" mass="6070">MLHLYFSDPLFFFNLQQAIFRRLDFLHTFQAIHYFIFPGFHNYFDVFF</sequence>
<accession>S7X0G9</accession>
<name>S7X0G9_9BACT</name>
<reference evidence="1 2" key="1">
    <citation type="journal article" date="2013" name="Genome Announc.">
        <title>Draft Genome Sequence of Cyclobacterium qasimii Strain M12-11BT, Isolated from Arctic Marine Sediment.</title>
        <authorList>
            <person name="Shivaji S."/>
            <person name="Ara S."/>
            <person name="Singh A."/>
            <person name="Kumar Pinnaka A."/>
        </authorList>
    </citation>
    <scope>NUCLEOTIDE SEQUENCE [LARGE SCALE GENOMIC DNA]</scope>
    <source>
        <strain evidence="1 2">M12-11B</strain>
    </source>
</reference>
<evidence type="ECO:0000313" key="1">
    <source>
        <dbReference type="EMBL" id="EPR69638.1"/>
    </source>
</evidence>
<gene>
    <name evidence="1" type="ORF">ADICYQ_1423</name>
</gene>
<comment type="caution">
    <text evidence="1">The sequence shown here is derived from an EMBL/GenBank/DDBJ whole genome shotgun (WGS) entry which is preliminary data.</text>
</comment>
<dbReference type="STRING" id="641524.ADICYQ_1423"/>
<protein>
    <submittedName>
        <fullName evidence="1">Uncharacterized protein</fullName>
    </submittedName>
</protein>
<dbReference type="Proteomes" id="UP000014974">
    <property type="component" value="Unassembled WGS sequence"/>
</dbReference>
<dbReference type="EMBL" id="ATNM01000064">
    <property type="protein sequence ID" value="EPR69638.1"/>
    <property type="molecule type" value="Genomic_DNA"/>
</dbReference>
<dbReference type="AlphaFoldDB" id="S7X0G9"/>
<evidence type="ECO:0000313" key="2">
    <source>
        <dbReference type="Proteomes" id="UP000014974"/>
    </source>
</evidence>
<organism evidence="1 2">
    <name type="scientific">Cyclobacterium qasimii M12-11B</name>
    <dbReference type="NCBI Taxonomy" id="641524"/>
    <lineage>
        <taxon>Bacteria</taxon>
        <taxon>Pseudomonadati</taxon>
        <taxon>Bacteroidota</taxon>
        <taxon>Cytophagia</taxon>
        <taxon>Cytophagales</taxon>
        <taxon>Cyclobacteriaceae</taxon>
        <taxon>Cyclobacterium</taxon>
    </lineage>
</organism>
<proteinExistence type="predicted"/>